<keyword evidence="2" id="KW-1185">Reference proteome</keyword>
<dbReference type="OrthoDB" id="3207600at2759"/>
<evidence type="ECO:0000313" key="1">
    <source>
        <dbReference type="EMBL" id="KAF0526228.1"/>
    </source>
</evidence>
<comment type="caution">
    <text evidence="1">The sequence shown here is derived from an EMBL/GenBank/DDBJ whole genome shotgun (WGS) entry which is preliminary data.</text>
</comment>
<dbReference type="Proteomes" id="UP000439903">
    <property type="component" value="Unassembled WGS sequence"/>
</dbReference>
<accession>A0A8H4AS03</accession>
<evidence type="ECO:0000313" key="2">
    <source>
        <dbReference type="Proteomes" id="UP000439903"/>
    </source>
</evidence>
<dbReference type="AlphaFoldDB" id="A0A8H4AS03"/>
<proteinExistence type="predicted"/>
<name>A0A8H4AS03_GIGMA</name>
<protein>
    <submittedName>
        <fullName evidence="1">Uncharacterized protein</fullName>
    </submittedName>
</protein>
<organism evidence="1 2">
    <name type="scientific">Gigaspora margarita</name>
    <dbReference type="NCBI Taxonomy" id="4874"/>
    <lineage>
        <taxon>Eukaryota</taxon>
        <taxon>Fungi</taxon>
        <taxon>Fungi incertae sedis</taxon>
        <taxon>Mucoromycota</taxon>
        <taxon>Glomeromycotina</taxon>
        <taxon>Glomeromycetes</taxon>
        <taxon>Diversisporales</taxon>
        <taxon>Gigasporaceae</taxon>
        <taxon>Gigaspora</taxon>
    </lineage>
</organism>
<dbReference type="EMBL" id="WTPW01000289">
    <property type="protein sequence ID" value="KAF0526228.1"/>
    <property type="molecule type" value="Genomic_DNA"/>
</dbReference>
<sequence length="917" mass="108091">MKIRYLFTSIEPNRNNPNYSKINEAFENLQKTEKPSELKCDYIHLEVLDNKICISKQDFLSLVSNIEYLQENQKDKIFEEIIENTETINKDIENINENNTSNIIYNQQQKFENNPEYNPIKFKQILEQNEFKLIGFFDELVEGLIPKTRSFYNQEKAKKSIVSFCYLFAGLRNKFANNYKLDIGLYLALAGTLYRGIDVLSNTGPTVSSKTVLRYKQQIVKDHFKKICNYFNENMNCLYIFNLDDYYSIHEICRPNDTFLSSTKHFATCTAKKVNFSTPILANYNNIPLFNPVNIDANNLCKYLKQIYNKFESIDNLTIHLYEDAILKYKEERSMKDLQLVDFKELELHSFNNYADALKMIINVPSLNNYLNQNVIPIITDWPGQLFIRKIITYLKIQQSATNIPQVYKNFHPIIGPLHVALNSKETALIINYEFFKQLFHFVFGEKKKLAKKPKPWRINLLLELAHKAWQKIKKIILEKFGPYYKDTEYRMAIDLLDNIIPATLDIYAVLFRSGSYMEYIETIFRIWTFALKWSRKNYNKAPLAFLSDIFYWTDNNHPFNESIKSFLVHFNDYYVENVHSRIRAYTTKYSTTDEIIREAFVIEINFATKLQLLTLVIYNQQRKFENNPEYNPIKFKQMLEQNEPKLIGFFDELVEGLIPKTRSFYNQEEAKKSIVSFCYLFAGLRNKFANSYKLDIGLHLASAGTSYRGIDVLSNTGLTVSSKTVLRYKQQIVEDHFKKICNYFNENMDCLYTFNLDDYHSIHEIRRPNDTFLSSTKHFATCTAKKVNFSTPILANYNNVPLFNPVNIDANNLCKNLKQIYSSLFDRSYNYSKSQWISYSTLELDKFESIDNLTIHLYEDAILEYKEERSMKDLQLVDFKELELHSFNNYADALKMIINVPSLNNYLNQNAHFMLH</sequence>
<reference evidence="1 2" key="1">
    <citation type="journal article" date="2019" name="Environ. Microbiol.">
        <title>At the nexus of three kingdoms: the genome of the mycorrhizal fungus Gigaspora margarita provides insights into plant, endobacterial and fungal interactions.</title>
        <authorList>
            <person name="Venice F."/>
            <person name="Ghignone S."/>
            <person name="Salvioli di Fossalunga A."/>
            <person name="Amselem J."/>
            <person name="Novero M."/>
            <person name="Xianan X."/>
            <person name="Sedzielewska Toro K."/>
            <person name="Morin E."/>
            <person name="Lipzen A."/>
            <person name="Grigoriev I.V."/>
            <person name="Henrissat B."/>
            <person name="Martin F.M."/>
            <person name="Bonfante P."/>
        </authorList>
    </citation>
    <scope>NUCLEOTIDE SEQUENCE [LARGE SCALE GENOMIC DNA]</scope>
    <source>
        <strain evidence="1 2">BEG34</strain>
    </source>
</reference>
<gene>
    <name evidence="1" type="ORF">F8M41_014128</name>
</gene>